<proteinExistence type="predicted"/>
<dbReference type="AlphaFoldDB" id="A0A8B7XLZ6"/>
<name>A0A8B7XLZ6_ACAPL</name>
<dbReference type="KEGG" id="aplc:110974116"/>
<dbReference type="GeneID" id="110974116"/>
<feature type="chain" id="PRO_5034114504" evidence="1">
    <location>
        <begin position="24"/>
        <end position="178"/>
    </location>
</feature>
<keyword evidence="1" id="KW-0732">Signal</keyword>
<evidence type="ECO:0000256" key="1">
    <source>
        <dbReference type="SAM" id="SignalP"/>
    </source>
</evidence>
<evidence type="ECO:0000313" key="3">
    <source>
        <dbReference type="RefSeq" id="XP_022081182.1"/>
    </source>
</evidence>
<organism evidence="2 3">
    <name type="scientific">Acanthaster planci</name>
    <name type="common">Crown-of-thorns starfish</name>
    <dbReference type="NCBI Taxonomy" id="133434"/>
    <lineage>
        <taxon>Eukaryota</taxon>
        <taxon>Metazoa</taxon>
        <taxon>Echinodermata</taxon>
        <taxon>Eleutherozoa</taxon>
        <taxon>Asterozoa</taxon>
        <taxon>Asteroidea</taxon>
        <taxon>Valvatacea</taxon>
        <taxon>Valvatida</taxon>
        <taxon>Acanthasteridae</taxon>
        <taxon>Acanthaster</taxon>
    </lineage>
</organism>
<protein>
    <submittedName>
        <fullName evidence="3">Uncharacterized protein LOC110974116</fullName>
    </submittedName>
</protein>
<evidence type="ECO:0000313" key="2">
    <source>
        <dbReference type="Proteomes" id="UP000694845"/>
    </source>
</evidence>
<dbReference type="RefSeq" id="XP_022081182.1">
    <property type="nucleotide sequence ID" value="XM_022225490.1"/>
</dbReference>
<reference evidence="3" key="1">
    <citation type="submission" date="2025-08" db="UniProtKB">
        <authorList>
            <consortium name="RefSeq"/>
        </authorList>
    </citation>
    <scope>IDENTIFICATION</scope>
</reference>
<dbReference type="Proteomes" id="UP000694845">
    <property type="component" value="Unplaced"/>
</dbReference>
<accession>A0A8B7XLZ6</accession>
<feature type="signal peptide" evidence="1">
    <location>
        <begin position="1"/>
        <end position="23"/>
    </location>
</feature>
<gene>
    <name evidence="3" type="primary">LOC110974116</name>
</gene>
<keyword evidence="2" id="KW-1185">Reference proteome</keyword>
<sequence length="178" mass="19554">MKPGNFCGGPVFVLFFLYHISTARRLHQVRTTCPPSTETALKTDLLEDDERLEPEGTVASVTPYLTCMPIGLLNNAKLARWLRNGLPLQVDMDHRTSTRIALLLTTQRTAVGHSLHCIFPVGLSRFLKTPAVDRRTSGAAPIHPAQLVSHLLIIQKSECSLASLGTLTLTETRDKTVG</sequence>